<dbReference type="AlphaFoldDB" id="A0A9P7BT62"/>
<dbReference type="GO" id="GO:0060237">
    <property type="term" value="P:regulation of fungal-type cell wall organization"/>
    <property type="evidence" value="ECO:0007669"/>
    <property type="project" value="TreeGrafter"/>
</dbReference>
<dbReference type="PANTHER" id="PTHR15228">
    <property type="entry name" value="SPERMATHECAL PHYSIOLOGY VARIANT"/>
    <property type="match status" value="1"/>
</dbReference>
<dbReference type="GO" id="GO:0005096">
    <property type="term" value="F:GTPase activator activity"/>
    <property type="evidence" value="ECO:0007669"/>
    <property type="project" value="UniProtKB-KW"/>
</dbReference>
<accession>A0A9P7BT62</accession>
<dbReference type="Gene3D" id="1.10.555.10">
    <property type="entry name" value="Rho GTPase activation protein"/>
    <property type="match status" value="1"/>
</dbReference>
<dbReference type="PROSITE" id="PS50238">
    <property type="entry name" value="RHOGAP"/>
    <property type="match status" value="1"/>
</dbReference>
<comment type="caution">
    <text evidence="4">The sequence shown here is derived from an EMBL/GenBank/DDBJ whole genome shotgun (WGS) entry which is preliminary data.</text>
</comment>
<organism evidence="4 5">
    <name type="scientific">Rhizopus oryzae</name>
    <name type="common">Mucormycosis agent</name>
    <name type="synonym">Rhizopus arrhizus var. delemar</name>
    <dbReference type="NCBI Taxonomy" id="64495"/>
    <lineage>
        <taxon>Eukaryota</taxon>
        <taxon>Fungi</taxon>
        <taxon>Fungi incertae sedis</taxon>
        <taxon>Mucoromycota</taxon>
        <taxon>Mucoromycotina</taxon>
        <taxon>Mucoromycetes</taxon>
        <taxon>Mucorales</taxon>
        <taxon>Mucorineae</taxon>
        <taxon>Rhizopodaceae</taxon>
        <taxon>Rhizopus</taxon>
    </lineage>
</organism>
<keyword evidence="5" id="KW-1185">Reference proteome</keyword>
<protein>
    <recommendedName>
        <fullName evidence="3">Rho-GAP domain-containing protein</fullName>
    </recommendedName>
</protein>
<feature type="region of interest" description="Disordered" evidence="2">
    <location>
        <begin position="255"/>
        <end position="310"/>
    </location>
</feature>
<reference evidence="4" key="1">
    <citation type="journal article" date="2020" name="Microb. Genom.">
        <title>Genetic diversity of clinical and environmental Mucorales isolates obtained from an investigation of mucormycosis cases among solid organ transplant recipients.</title>
        <authorList>
            <person name="Nguyen M.H."/>
            <person name="Kaul D."/>
            <person name="Muto C."/>
            <person name="Cheng S.J."/>
            <person name="Richter R.A."/>
            <person name="Bruno V.M."/>
            <person name="Liu G."/>
            <person name="Beyhan S."/>
            <person name="Sundermann A.J."/>
            <person name="Mounaud S."/>
            <person name="Pasculle A.W."/>
            <person name="Nierman W.C."/>
            <person name="Driscoll E."/>
            <person name="Cumbie R."/>
            <person name="Clancy C.J."/>
            <person name="Dupont C.L."/>
        </authorList>
    </citation>
    <scope>NUCLEOTIDE SEQUENCE</scope>
    <source>
        <strain evidence="4">GL11</strain>
    </source>
</reference>
<dbReference type="SMART" id="SM00324">
    <property type="entry name" value="RhoGAP"/>
    <property type="match status" value="1"/>
</dbReference>
<dbReference type="Proteomes" id="UP000716291">
    <property type="component" value="Unassembled WGS sequence"/>
</dbReference>
<dbReference type="Pfam" id="PF00620">
    <property type="entry name" value="RhoGAP"/>
    <property type="match status" value="1"/>
</dbReference>
<dbReference type="GO" id="GO:0007165">
    <property type="term" value="P:signal transduction"/>
    <property type="evidence" value="ECO:0007669"/>
    <property type="project" value="InterPro"/>
</dbReference>
<dbReference type="InterPro" id="IPR008936">
    <property type="entry name" value="Rho_GTPase_activation_prot"/>
</dbReference>
<keyword evidence="1" id="KW-0343">GTPase activation</keyword>
<evidence type="ECO:0000259" key="3">
    <source>
        <dbReference type="PROSITE" id="PS50238"/>
    </source>
</evidence>
<sequence>MELDSNNKDTSIKGWWKKFTHLNKQTTPKEVEDHVFGIPLENSLQNAKATIGYVDNNIQYIGFIPIIVAKCGSFLKDQGLYTEGVFRVSGSAKRIGGLQQIFSTAPDYGRSLDWQGYSVHDATTVLRRYLNYLPEPVIVPRLYQEFQETMTLDDGLAKVEKYQNLIEQLPINHQYLLFYLLDLIALFAQHVHVTKMDTFNLAAVFTPGLLLDPDMAMNPAQYKSSQKVVQYLIEHNHCFKMPKSAWMAIPSQSLESRPPIKSRPSPISASSAIESTDDEMEWSPIDKGSKIKRSKTMPTKRSRYGLNDPLQVIQLNKK</sequence>
<dbReference type="GO" id="GO:0005938">
    <property type="term" value="C:cell cortex"/>
    <property type="evidence" value="ECO:0007669"/>
    <property type="project" value="TreeGrafter"/>
</dbReference>
<dbReference type="SUPFAM" id="SSF48350">
    <property type="entry name" value="GTPase activation domain, GAP"/>
    <property type="match status" value="1"/>
</dbReference>
<dbReference type="InterPro" id="IPR051025">
    <property type="entry name" value="RhoGAP"/>
</dbReference>
<gene>
    <name evidence="4" type="ORF">G6F64_005577</name>
</gene>
<name>A0A9P7BT62_RHIOR</name>
<feature type="domain" description="Rho-GAP" evidence="3">
    <location>
        <begin position="38"/>
        <end position="240"/>
    </location>
</feature>
<evidence type="ECO:0000256" key="1">
    <source>
        <dbReference type="ARBA" id="ARBA00022468"/>
    </source>
</evidence>
<dbReference type="PANTHER" id="PTHR15228:SF25">
    <property type="entry name" value="F-BAR DOMAIN-CONTAINING PROTEIN"/>
    <property type="match status" value="1"/>
</dbReference>
<feature type="compositionally biased region" description="Basic residues" evidence="2">
    <location>
        <begin position="290"/>
        <end position="303"/>
    </location>
</feature>
<proteinExistence type="predicted"/>
<evidence type="ECO:0000256" key="2">
    <source>
        <dbReference type="SAM" id="MobiDB-lite"/>
    </source>
</evidence>
<feature type="compositionally biased region" description="Low complexity" evidence="2">
    <location>
        <begin position="255"/>
        <end position="274"/>
    </location>
</feature>
<dbReference type="InterPro" id="IPR000198">
    <property type="entry name" value="RhoGAP_dom"/>
</dbReference>
<dbReference type="EMBL" id="JAANQT010000688">
    <property type="protein sequence ID" value="KAG1309083.1"/>
    <property type="molecule type" value="Genomic_DNA"/>
</dbReference>
<evidence type="ECO:0000313" key="4">
    <source>
        <dbReference type="EMBL" id="KAG1309083.1"/>
    </source>
</evidence>
<evidence type="ECO:0000313" key="5">
    <source>
        <dbReference type="Proteomes" id="UP000716291"/>
    </source>
</evidence>